<evidence type="ECO:0000256" key="7">
    <source>
        <dbReference type="SAM" id="MobiDB-lite"/>
    </source>
</evidence>
<organism evidence="10 11">
    <name type="scientific">Actinomadura decatromicini</name>
    <dbReference type="NCBI Taxonomy" id="2604572"/>
    <lineage>
        <taxon>Bacteria</taxon>
        <taxon>Bacillati</taxon>
        <taxon>Actinomycetota</taxon>
        <taxon>Actinomycetes</taxon>
        <taxon>Streptosporangiales</taxon>
        <taxon>Thermomonosporaceae</taxon>
        <taxon>Actinomadura</taxon>
    </lineage>
</organism>
<comment type="function">
    <text evidence="5">May be an activator protein for the gylABX operon.</text>
</comment>
<dbReference type="InterPro" id="IPR036390">
    <property type="entry name" value="WH_DNA-bd_sf"/>
</dbReference>
<dbReference type="PANTHER" id="PTHR30136:SF24">
    <property type="entry name" value="HTH-TYPE TRANSCRIPTIONAL REPRESSOR ALLR"/>
    <property type="match status" value="1"/>
</dbReference>
<dbReference type="Gene3D" id="3.30.450.40">
    <property type="match status" value="1"/>
</dbReference>
<dbReference type="InterPro" id="IPR029016">
    <property type="entry name" value="GAF-like_dom_sf"/>
</dbReference>
<keyword evidence="2" id="KW-0805">Transcription regulation</keyword>
<evidence type="ECO:0000256" key="6">
    <source>
        <dbReference type="ARBA" id="ARBA00070406"/>
    </source>
</evidence>
<accession>A0A5D3FR55</accession>
<evidence type="ECO:0000313" key="10">
    <source>
        <dbReference type="EMBL" id="TYK50821.1"/>
    </source>
</evidence>
<keyword evidence="11" id="KW-1185">Reference proteome</keyword>
<evidence type="ECO:0000256" key="4">
    <source>
        <dbReference type="ARBA" id="ARBA00023163"/>
    </source>
</evidence>
<dbReference type="EMBL" id="VSRQ01000002">
    <property type="protein sequence ID" value="TYK50821.1"/>
    <property type="molecule type" value="Genomic_DNA"/>
</dbReference>
<sequence>MEPVSFAQRNRSSVESGGSGGSGGSRGEETPVAEAVRSLERAFELLEHLADAGGEMALSELTEVSGLPMPTIYRLMRTLVNQGYVRQEPSKRYALGPRLVRLGEGAGRLLGTWARPVLARLVDEVGETANMAVLEGDRAVYVAQVPSKHSMRMFTEVGRRVQPHCTGVGKALLSQLPEQKVREILDRTGMDAHTPNTFTDPDALLKELELIREQGYALDDEEQEIGVRCVAVPLRGAPALTAISVSGPSGRMTREAVPNVVPIMRDAAARFTKELSPHG</sequence>
<feature type="domain" description="IclR-ED" evidence="9">
    <location>
        <begin position="98"/>
        <end position="277"/>
    </location>
</feature>
<proteinExistence type="predicted"/>
<dbReference type="InterPro" id="IPR005471">
    <property type="entry name" value="Tscrpt_reg_IclR_N"/>
</dbReference>
<evidence type="ECO:0000256" key="5">
    <source>
        <dbReference type="ARBA" id="ARBA00058938"/>
    </source>
</evidence>
<comment type="caution">
    <text evidence="10">The sequence shown here is derived from an EMBL/GenBank/DDBJ whole genome shotgun (WGS) entry which is preliminary data.</text>
</comment>
<dbReference type="Gene3D" id="1.10.10.10">
    <property type="entry name" value="Winged helix-like DNA-binding domain superfamily/Winged helix DNA-binding domain"/>
    <property type="match status" value="1"/>
</dbReference>
<dbReference type="SUPFAM" id="SSF55781">
    <property type="entry name" value="GAF domain-like"/>
    <property type="match status" value="1"/>
</dbReference>
<gene>
    <name evidence="10" type="ORF">FXF68_10130</name>
</gene>
<evidence type="ECO:0000259" key="8">
    <source>
        <dbReference type="PROSITE" id="PS51077"/>
    </source>
</evidence>
<dbReference type="GO" id="GO:0045892">
    <property type="term" value="P:negative regulation of DNA-templated transcription"/>
    <property type="evidence" value="ECO:0007669"/>
    <property type="project" value="TreeGrafter"/>
</dbReference>
<dbReference type="Pfam" id="PF01614">
    <property type="entry name" value="IclR_C"/>
    <property type="match status" value="1"/>
</dbReference>
<keyword evidence="4" id="KW-0804">Transcription</keyword>
<evidence type="ECO:0000259" key="9">
    <source>
        <dbReference type="PROSITE" id="PS51078"/>
    </source>
</evidence>
<dbReference type="SUPFAM" id="SSF46785">
    <property type="entry name" value="Winged helix' DNA-binding domain"/>
    <property type="match status" value="1"/>
</dbReference>
<name>A0A5D3FR55_9ACTN</name>
<dbReference type="PROSITE" id="PS51078">
    <property type="entry name" value="ICLR_ED"/>
    <property type="match status" value="1"/>
</dbReference>
<dbReference type="PANTHER" id="PTHR30136">
    <property type="entry name" value="HELIX-TURN-HELIX TRANSCRIPTIONAL REGULATOR, ICLR FAMILY"/>
    <property type="match status" value="1"/>
</dbReference>
<dbReference type="InterPro" id="IPR050707">
    <property type="entry name" value="HTH_MetabolicPath_Reg"/>
</dbReference>
<dbReference type="Proteomes" id="UP000323505">
    <property type="component" value="Unassembled WGS sequence"/>
</dbReference>
<feature type="domain" description="HTH iclR-type" evidence="8">
    <location>
        <begin position="36"/>
        <end position="97"/>
    </location>
</feature>
<protein>
    <recommendedName>
        <fullName evidence="6">Glycerol operon regulatory protein</fullName>
    </recommendedName>
</protein>
<dbReference type="FunFam" id="1.10.10.10:FF:000056">
    <property type="entry name" value="IclR family transcriptional regulator"/>
    <property type="match status" value="1"/>
</dbReference>
<dbReference type="InterPro" id="IPR036388">
    <property type="entry name" value="WH-like_DNA-bd_sf"/>
</dbReference>
<evidence type="ECO:0000256" key="3">
    <source>
        <dbReference type="ARBA" id="ARBA00023125"/>
    </source>
</evidence>
<keyword evidence="3" id="KW-0238">DNA-binding</keyword>
<dbReference type="PROSITE" id="PS51077">
    <property type="entry name" value="HTH_ICLR"/>
    <property type="match status" value="1"/>
</dbReference>
<reference evidence="10 11" key="1">
    <citation type="submission" date="2019-08" db="EMBL/GenBank/DDBJ databases">
        <title>Actinomadura sp. nov. CYP1-5 isolated from mountain soil.</title>
        <authorList>
            <person name="Songsumanus A."/>
            <person name="Kuncharoen N."/>
            <person name="Kudo T."/>
            <person name="Yuki M."/>
            <person name="Igarashi Y."/>
            <person name="Tanasupawat S."/>
        </authorList>
    </citation>
    <scope>NUCLEOTIDE SEQUENCE [LARGE SCALE GENOMIC DNA]</scope>
    <source>
        <strain evidence="10 11">CYP1-5</strain>
    </source>
</reference>
<dbReference type="InterPro" id="IPR014757">
    <property type="entry name" value="Tscrpt_reg_IclR_C"/>
</dbReference>
<dbReference type="Pfam" id="PF09339">
    <property type="entry name" value="HTH_IclR"/>
    <property type="match status" value="1"/>
</dbReference>
<dbReference type="GO" id="GO:0003677">
    <property type="term" value="F:DNA binding"/>
    <property type="evidence" value="ECO:0007669"/>
    <property type="project" value="UniProtKB-KW"/>
</dbReference>
<keyword evidence="1" id="KW-0319">Glycerol metabolism</keyword>
<feature type="region of interest" description="Disordered" evidence="7">
    <location>
        <begin position="1"/>
        <end position="32"/>
    </location>
</feature>
<dbReference type="GO" id="GO:0006071">
    <property type="term" value="P:glycerol metabolic process"/>
    <property type="evidence" value="ECO:0007669"/>
    <property type="project" value="UniProtKB-KW"/>
</dbReference>
<evidence type="ECO:0000313" key="11">
    <source>
        <dbReference type="Proteomes" id="UP000323505"/>
    </source>
</evidence>
<dbReference type="SMART" id="SM00346">
    <property type="entry name" value="HTH_ICLR"/>
    <property type="match status" value="1"/>
</dbReference>
<dbReference type="GO" id="GO:0003700">
    <property type="term" value="F:DNA-binding transcription factor activity"/>
    <property type="evidence" value="ECO:0007669"/>
    <property type="project" value="TreeGrafter"/>
</dbReference>
<evidence type="ECO:0000256" key="2">
    <source>
        <dbReference type="ARBA" id="ARBA00023015"/>
    </source>
</evidence>
<evidence type="ECO:0000256" key="1">
    <source>
        <dbReference type="ARBA" id="ARBA00022798"/>
    </source>
</evidence>
<dbReference type="AlphaFoldDB" id="A0A5D3FR55"/>